<protein>
    <submittedName>
        <fullName evidence="2">Uncharacterized protein</fullName>
    </submittedName>
</protein>
<feature type="compositionally biased region" description="Low complexity" evidence="1">
    <location>
        <begin position="147"/>
        <end position="159"/>
    </location>
</feature>
<dbReference type="EMBL" id="CAUYUJ010019642">
    <property type="protein sequence ID" value="CAK0892628.1"/>
    <property type="molecule type" value="Genomic_DNA"/>
</dbReference>
<feature type="region of interest" description="Disordered" evidence="1">
    <location>
        <begin position="90"/>
        <end position="179"/>
    </location>
</feature>
<feature type="compositionally biased region" description="Gly residues" evidence="1">
    <location>
        <begin position="160"/>
        <end position="173"/>
    </location>
</feature>
<reference evidence="2" key="1">
    <citation type="submission" date="2023-10" db="EMBL/GenBank/DDBJ databases">
        <authorList>
            <person name="Chen Y."/>
            <person name="Shah S."/>
            <person name="Dougan E. K."/>
            <person name="Thang M."/>
            <person name="Chan C."/>
        </authorList>
    </citation>
    <scope>NUCLEOTIDE SEQUENCE [LARGE SCALE GENOMIC DNA]</scope>
</reference>
<evidence type="ECO:0000313" key="2">
    <source>
        <dbReference type="EMBL" id="CAK0892628.1"/>
    </source>
</evidence>
<accession>A0ABN9X071</accession>
<gene>
    <name evidence="2" type="ORF">PCOR1329_LOCUS72249</name>
</gene>
<feature type="compositionally biased region" description="Basic residues" evidence="1">
    <location>
        <begin position="14"/>
        <end position="23"/>
    </location>
</feature>
<feature type="compositionally biased region" description="Gly residues" evidence="1">
    <location>
        <begin position="1"/>
        <end position="10"/>
    </location>
</feature>
<evidence type="ECO:0000313" key="3">
    <source>
        <dbReference type="Proteomes" id="UP001189429"/>
    </source>
</evidence>
<organism evidence="2 3">
    <name type="scientific">Prorocentrum cordatum</name>
    <dbReference type="NCBI Taxonomy" id="2364126"/>
    <lineage>
        <taxon>Eukaryota</taxon>
        <taxon>Sar</taxon>
        <taxon>Alveolata</taxon>
        <taxon>Dinophyceae</taxon>
        <taxon>Prorocentrales</taxon>
        <taxon>Prorocentraceae</taxon>
        <taxon>Prorocentrum</taxon>
    </lineage>
</organism>
<proteinExistence type="predicted"/>
<feature type="region of interest" description="Disordered" evidence="1">
    <location>
        <begin position="1"/>
        <end position="46"/>
    </location>
</feature>
<dbReference type="Proteomes" id="UP001189429">
    <property type="component" value="Unassembled WGS sequence"/>
</dbReference>
<feature type="compositionally biased region" description="Low complexity" evidence="1">
    <location>
        <begin position="124"/>
        <end position="140"/>
    </location>
</feature>
<feature type="non-terminal residue" evidence="2">
    <location>
        <position position="179"/>
    </location>
</feature>
<feature type="compositionally biased region" description="Basic and acidic residues" evidence="1">
    <location>
        <begin position="107"/>
        <end position="116"/>
    </location>
</feature>
<feature type="non-terminal residue" evidence="2">
    <location>
        <position position="1"/>
    </location>
</feature>
<keyword evidence="3" id="KW-1185">Reference proteome</keyword>
<sequence>AGGGVHGAGQGPRRPPRPRRRALVRLPTQPGGAHQGAPRASKRPEASRLEVLRGSGAFLPVALGGAPASGWVPSALASLGRVHVFPSARALEEHPWSLGATKPRTTPSEKRRERTSEAVAPSSGGAPRRGLLPGLLAPRAARPPEGPEAGPAETASRGPARGGGLPRGRGFPGAGDRDA</sequence>
<comment type="caution">
    <text evidence="2">The sequence shown here is derived from an EMBL/GenBank/DDBJ whole genome shotgun (WGS) entry which is preliminary data.</text>
</comment>
<evidence type="ECO:0000256" key="1">
    <source>
        <dbReference type="SAM" id="MobiDB-lite"/>
    </source>
</evidence>
<name>A0ABN9X071_9DINO</name>